<comment type="caution">
    <text evidence="6">The sequence shown here is derived from an EMBL/GenBank/DDBJ whole genome shotgun (WGS) entry which is preliminary data.</text>
</comment>
<dbReference type="InterPro" id="IPR028359">
    <property type="entry name" value="UDP_ManNAc/GlcNAc_DH"/>
</dbReference>
<comment type="similarity">
    <text evidence="1 4">Belongs to the UDP-glucose/GDP-mannose dehydrogenase family.</text>
</comment>
<dbReference type="GO" id="GO:0016628">
    <property type="term" value="F:oxidoreductase activity, acting on the CH-CH group of donors, NAD or NADP as acceptor"/>
    <property type="evidence" value="ECO:0007669"/>
    <property type="project" value="InterPro"/>
</dbReference>
<dbReference type="SUPFAM" id="SSF48179">
    <property type="entry name" value="6-phosphogluconate dehydrogenase C-terminal domain-like"/>
    <property type="match status" value="1"/>
</dbReference>
<dbReference type="SUPFAM" id="SSF51735">
    <property type="entry name" value="NAD(P)-binding Rossmann-fold domains"/>
    <property type="match status" value="1"/>
</dbReference>
<dbReference type="InterPro" id="IPR008927">
    <property type="entry name" value="6-PGluconate_DH-like_C_sf"/>
</dbReference>
<proteinExistence type="inferred from homology"/>
<evidence type="ECO:0000313" key="6">
    <source>
        <dbReference type="EMBL" id="KKU86004.1"/>
    </source>
</evidence>
<evidence type="ECO:0000256" key="2">
    <source>
        <dbReference type="ARBA" id="ARBA00023002"/>
    </source>
</evidence>
<dbReference type="Gene3D" id="3.40.50.720">
    <property type="entry name" value="NAD(P)-binding Rossmann-like Domain"/>
    <property type="match status" value="2"/>
</dbReference>
<keyword evidence="3" id="KW-0520">NAD</keyword>
<evidence type="ECO:0000259" key="5">
    <source>
        <dbReference type="SMART" id="SM00984"/>
    </source>
</evidence>
<dbReference type="InterPro" id="IPR014026">
    <property type="entry name" value="UDP-Glc/GDP-Man_DH_dimer"/>
</dbReference>
<dbReference type="GO" id="GO:0000271">
    <property type="term" value="P:polysaccharide biosynthetic process"/>
    <property type="evidence" value="ECO:0007669"/>
    <property type="project" value="InterPro"/>
</dbReference>
<keyword evidence="2" id="KW-0560">Oxidoreductase</keyword>
<dbReference type="PIRSF" id="PIRSF000124">
    <property type="entry name" value="UDPglc_GDPman_dh"/>
    <property type="match status" value="1"/>
</dbReference>
<protein>
    <submittedName>
        <fullName evidence="6">Nucleotide sugar dehydrogenase</fullName>
    </submittedName>
</protein>
<feature type="domain" description="UDP-glucose/GDP-mannose dehydrogenase C-terminal" evidence="5">
    <location>
        <begin position="236"/>
        <end position="328"/>
    </location>
</feature>
<evidence type="ECO:0000313" key="7">
    <source>
        <dbReference type="Proteomes" id="UP000034739"/>
    </source>
</evidence>
<evidence type="ECO:0000256" key="3">
    <source>
        <dbReference type="ARBA" id="ARBA00023027"/>
    </source>
</evidence>
<sequence>METNVARKQDILIICVPTPVTHQKKPDIRAIRSVAAFLGGIELDGKLVINESTVAPGMTREVFGSLRGEYYLVCSPERVDPGNKEKPVSSIPKIVGGIDDNSQLLAKALYESVLDNPVVGVNSLETAEMVKMLENTYRAVNIALVNEFAKLCEASGIDVVEVINAAKTKWSFQPHYPGIGVGGHCIPVDPYYLVEYAKKKHVDLPLVSTGLRENEEMVDHVLAKVLSVYQKGLRVFVYGLAYKKNVKDIRESPAVIFCQLLKKRSIPFSVYDPFLSKKEIHDLGFESGTVSTVDILVVGTDHNQLAADAKKLIGKHTAVIDGRNFFDKKVGKGVLGVGRSFV</sequence>
<dbReference type="EMBL" id="LCOY01000064">
    <property type="protein sequence ID" value="KKU86004.1"/>
    <property type="molecule type" value="Genomic_DNA"/>
</dbReference>
<dbReference type="PIRSF" id="PIRSF500136">
    <property type="entry name" value="UDP_ManNAc_DH"/>
    <property type="match status" value="1"/>
</dbReference>
<organism evidence="6 7">
    <name type="scientific">Candidatus Gottesmanbacteria bacterium GW2011_GWA2_47_9</name>
    <dbReference type="NCBI Taxonomy" id="1618445"/>
    <lineage>
        <taxon>Bacteria</taxon>
        <taxon>Candidatus Gottesmaniibacteriota</taxon>
    </lineage>
</organism>
<dbReference type="InterPro" id="IPR017476">
    <property type="entry name" value="UDP-Glc/GDP-Man"/>
</dbReference>
<gene>
    <name evidence="6" type="ORF">UY16_C0064G0004</name>
</gene>
<dbReference type="Proteomes" id="UP000034739">
    <property type="component" value="Unassembled WGS sequence"/>
</dbReference>
<dbReference type="NCBIfam" id="TIGR03026">
    <property type="entry name" value="NDP-sugDHase"/>
    <property type="match status" value="1"/>
</dbReference>
<evidence type="ECO:0000256" key="4">
    <source>
        <dbReference type="PIRNR" id="PIRNR000124"/>
    </source>
</evidence>
<dbReference type="GO" id="GO:0016616">
    <property type="term" value="F:oxidoreductase activity, acting on the CH-OH group of donors, NAD or NADP as acceptor"/>
    <property type="evidence" value="ECO:0007669"/>
    <property type="project" value="InterPro"/>
</dbReference>
<dbReference type="PANTHER" id="PTHR43491">
    <property type="entry name" value="UDP-N-ACETYL-D-MANNOSAMINE DEHYDROGENASE"/>
    <property type="match status" value="1"/>
</dbReference>
<dbReference type="GO" id="GO:0051287">
    <property type="term" value="F:NAD binding"/>
    <property type="evidence" value="ECO:0007669"/>
    <property type="project" value="InterPro"/>
</dbReference>
<dbReference type="SMART" id="SM00984">
    <property type="entry name" value="UDPG_MGDP_dh_C"/>
    <property type="match status" value="1"/>
</dbReference>
<dbReference type="Pfam" id="PF00984">
    <property type="entry name" value="UDPG_MGDP_dh"/>
    <property type="match status" value="1"/>
</dbReference>
<dbReference type="InterPro" id="IPR014027">
    <property type="entry name" value="UDP-Glc/GDP-Man_DH_C"/>
</dbReference>
<dbReference type="InterPro" id="IPR036220">
    <property type="entry name" value="UDP-Glc/GDP-Man_DH_C_sf"/>
</dbReference>
<dbReference type="PANTHER" id="PTHR43491:SF2">
    <property type="entry name" value="UDP-N-ACETYL-D-MANNOSAMINE DEHYDROGENASE"/>
    <property type="match status" value="1"/>
</dbReference>
<name>A0A0G1TW61_9BACT</name>
<reference evidence="6 7" key="1">
    <citation type="journal article" date="2015" name="Nature">
        <title>rRNA introns, odd ribosomes, and small enigmatic genomes across a large radiation of phyla.</title>
        <authorList>
            <person name="Brown C.T."/>
            <person name="Hug L.A."/>
            <person name="Thomas B.C."/>
            <person name="Sharon I."/>
            <person name="Castelle C.J."/>
            <person name="Singh A."/>
            <person name="Wilkins M.J."/>
            <person name="Williams K.H."/>
            <person name="Banfield J.F."/>
        </authorList>
    </citation>
    <scope>NUCLEOTIDE SEQUENCE [LARGE SCALE GENOMIC DNA]</scope>
</reference>
<dbReference type="AlphaFoldDB" id="A0A0G1TW61"/>
<accession>A0A0G1TW61</accession>
<dbReference type="Pfam" id="PF03720">
    <property type="entry name" value="UDPG_MGDP_dh_C"/>
    <property type="match status" value="1"/>
</dbReference>
<dbReference type="SUPFAM" id="SSF52413">
    <property type="entry name" value="UDP-glucose/GDP-mannose dehydrogenase C-terminal domain"/>
    <property type="match status" value="1"/>
</dbReference>
<dbReference type="InterPro" id="IPR001732">
    <property type="entry name" value="UDP-Glc/GDP-Man_DH_N"/>
</dbReference>
<evidence type="ECO:0000256" key="1">
    <source>
        <dbReference type="ARBA" id="ARBA00006601"/>
    </source>
</evidence>
<dbReference type="InterPro" id="IPR036291">
    <property type="entry name" value="NAD(P)-bd_dom_sf"/>
</dbReference>
<dbReference type="Pfam" id="PF03721">
    <property type="entry name" value="UDPG_MGDP_dh_N"/>
    <property type="match status" value="1"/>
</dbReference>